<dbReference type="InterPro" id="IPR014710">
    <property type="entry name" value="RmlC-like_jellyroll"/>
</dbReference>
<dbReference type="GO" id="GO:0033609">
    <property type="term" value="P:oxalate metabolic process"/>
    <property type="evidence" value="ECO:0007669"/>
    <property type="project" value="InterPro"/>
</dbReference>
<keyword evidence="1 3" id="KW-0479">Metal-binding</keyword>
<sequence length="474" mass="50656">MPSHFAARGANLLLALAALQQAASGAPTGTSTTASSTSLLGYNPANGVQFQDTDNIQYSLLPQQTEDANIGAFLDFNGVENPQPIRGSRGGLDPGPRKTEYDILNPDKLAPPGTDHGSVANAEWPLGLSHTKMGLGRAGWSRQQNVDNIPVATEMAGVDMRLEAGGYRELHWHTAAEWSYVLNGSVRIQAVTEDGQTFVDDLSAGDVWFFPAGVPHSLQALDGGVEFLLVFDDGSFSEDSTFLATEVFARNPKSVLSKNFGGLPLSAWDNIPSGELFIFPGTPAPKDIAEQNIVGSAGVIPVEQSYSYHLSKAADTVTTAGGSVKIIDPKTFPIASMFSAAVVTIKPGAVREIHWHTLTSCIAELLMSGILTLSSFFISGDARIGIYAAEGNARTFNYHAGDCGYIPKAMTHYVENTGTDDVVFIEVLQADHFSDISVGQWVGLTPPQIVMDTLNLTNSTVSQFKKEKQYVVQG</sequence>
<feature type="domain" description="Cupin type-1" evidence="5">
    <location>
        <begin position="126"/>
        <end position="269"/>
    </location>
</feature>
<feature type="chain" id="PRO_5034885105" description="Cupin type-1 domain-containing protein" evidence="4">
    <location>
        <begin position="26"/>
        <end position="474"/>
    </location>
</feature>
<dbReference type="Pfam" id="PF00190">
    <property type="entry name" value="Cupin_1"/>
    <property type="match status" value="2"/>
</dbReference>
<keyword evidence="7" id="KW-1185">Reference proteome</keyword>
<evidence type="ECO:0000259" key="5">
    <source>
        <dbReference type="SMART" id="SM00835"/>
    </source>
</evidence>
<feature type="binding site" evidence="3">
    <location>
        <position position="354"/>
    </location>
    <ligand>
        <name>Mn(2+)</name>
        <dbReference type="ChEBI" id="CHEBI:29035"/>
        <label>2</label>
    </ligand>
</feature>
<feature type="binding site" evidence="3">
    <location>
        <position position="173"/>
    </location>
    <ligand>
        <name>Mn(2+)</name>
        <dbReference type="ChEBI" id="CHEBI:29035"/>
        <label>1</label>
    </ligand>
</feature>
<dbReference type="PANTHER" id="PTHR35848">
    <property type="entry name" value="OXALATE-BINDING PROTEIN"/>
    <property type="match status" value="1"/>
</dbReference>
<evidence type="ECO:0000256" key="2">
    <source>
        <dbReference type="PIRSR" id="PIRSR617774-1"/>
    </source>
</evidence>
<dbReference type="InterPro" id="IPR051610">
    <property type="entry name" value="GPI/OXD"/>
</dbReference>
<keyword evidence="3" id="KW-0464">Manganese</keyword>
<dbReference type="GO" id="GO:0046872">
    <property type="term" value="F:metal ion binding"/>
    <property type="evidence" value="ECO:0007669"/>
    <property type="project" value="UniProtKB-KW"/>
</dbReference>
<dbReference type="SUPFAM" id="SSF51182">
    <property type="entry name" value="RmlC-like cupins"/>
    <property type="match status" value="1"/>
</dbReference>
<feature type="binding site" evidence="3">
    <location>
        <position position="356"/>
    </location>
    <ligand>
        <name>Mn(2+)</name>
        <dbReference type="ChEBI" id="CHEBI:29035"/>
        <label>2</label>
    </ligand>
</feature>
<feature type="domain" description="Cupin type-1" evidence="5">
    <location>
        <begin position="308"/>
        <end position="462"/>
    </location>
</feature>
<dbReference type="Proteomes" id="UP000664132">
    <property type="component" value="Unassembled WGS sequence"/>
</dbReference>
<dbReference type="PANTHER" id="PTHR35848:SF9">
    <property type="entry name" value="SLL1358 PROTEIN"/>
    <property type="match status" value="1"/>
</dbReference>
<feature type="binding site" evidence="3">
    <location>
        <position position="364"/>
    </location>
    <ligand>
        <name>Mn(2+)</name>
        <dbReference type="ChEBI" id="CHEBI:29035"/>
        <label>2</label>
    </ligand>
</feature>
<evidence type="ECO:0000313" key="6">
    <source>
        <dbReference type="EMBL" id="KAG4422673.1"/>
    </source>
</evidence>
<protein>
    <recommendedName>
        <fullName evidence="5">Cupin type-1 domain-containing protein</fullName>
    </recommendedName>
</protein>
<keyword evidence="4" id="KW-0732">Signal</keyword>
<reference evidence="6" key="1">
    <citation type="submission" date="2021-02" db="EMBL/GenBank/DDBJ databases">
        <title>Genome sequence Cadophora malorum strain M34.</title>
        <authorList>
            <person name="Stefanovic E."/>
            <person name="Vu D."/>
            <person name="Scully C."/>
            <person name="Dijksterhuis J."/>
            <person name="Roader J."/>
            <person name="Houbraken J."/>
        </authorList>
    </citation>
    <scope>NUCLEOTIDE SEQUENCE</scope>
    <source>
        <strain evidence="6">M34</strain>
    </source>
</reference>
<dbReference type="InterPro" id="IPR017774">
    <property type="entry name" value="Bicupin_oxalate_deCO2ase/Oxase"/>
</dbReference>
<feature type="signal peptide" evidence="4">
    <location>
        <begin position="1"/>
        <end position="25"/>
    </location>
</feature>
<dbReference type="InterPro" id="IPR006045">
    <property type="entry name" value="Cupin_1"/>
</dbReference>
<dbReference type="InterPro" id="IPR011051">
    <property type="entry name" value="RmlC_Cupin_sf"/>
</dbReference>
<evidence type="ECO:0000256" key="1">
    <source>
        <dbReference type="ARBA" id="ARBA00022723"/>
    </source>
</evidence>
<feature type="binding site" evidence="3">
    <location>
        <position position="177"/>
    </location>
    <ligand>
        <name>Mn(2+)</name>
        <dbReference type="ChEBI" id="CHEBI:29035"/>
        <label>1</label>
    </ligand>
</feature>
<feature type="binding site" evidence="3">
    <location>
        <position position="216"/>
    </location>
    <ligand>
        <name>Mn(2+)</name>
        <dbReference type="ChEBI" id="CHEBI:29035"/>
        <label>1</label>
    </ligand>
</feature>
<evidence type="ECO:0000256" key="3">
    <source>
        <dbReference type="PIRSR" id="PIRSR617774-2"/>
    </source>
</evidence>
<name>A0A8H7WDC1_9HELO</name>
<dbReference type="AlphaFoldDB" id="A0A8H7WDC1"/>
<dbReference type="NCBIfam" id="TIGR03404">
    <property type="entry name" value="bicupin_oxalic"/>
    <property type="match status" value="1"/>
</dbReference>
<organism evidence="6 7">
    <name type="scientific">Cadophora malorum</name>
    <dbReference type="NCBI Taxonomy" id="108018"/>
    <lineage>
        <taxon>Eukaryota</taxon>
        <taxon>Fungi</taxon>
        <taxon>Dikarya</taxon>
        <taxon>Ascomycota</taxon>
        <taxon>Pezizomycotina</taxon>
        <taxon>Leotiomycetes</taxon>
        <taxon>Helotiales</taxon>
        <taxon>Ploettnerulaceae</taxon>
        <taxon>Cadophora</taxon>
    </lineage>
</organism>
<dbReference type="OrthoDB" id="10263073at2759"/>
<accession>A0A8H7WDC1</accession>
<dbReference type="EMBL" id="JAFJYH010000045">
    <property type="protein sequence ID" value="KAG4422673.1"/>
    <property type="molecule type" value="Genomic_DNA"/>
</dbReference>
<dbReference type="SMART" id="SM00835">
    <property type="entry name" value="Cupin_1"/>
    <property type="match status" value="2"/>
</dbReference>
<evidence type="ECO:0000313" key="7">
    <source>
        <dbReference type="Proteomes" id="UP000664132"/>
    </source>
</evidence>
<feature type="active site" description="Proton donor" evidence="2">
    <location>
        <position position="426"/>
    </location>
</feature>
<dbReference type="CDD" id="cd20305">
    <property type="entry name" value="cupin_OxDC_C"/>
    <property type="match status" value="1"/>
</dbReference>
<gene>
    <name evidence="6" type="ORF">IFR04_004151</name>
</gene>
<comment type="caution">
    <text evidence="6">The sequence shown here is derived from an EMBL/GenBank/DDBJ whole genome shotgun (WGS) entry which is preliminary data.</text>
</comment>
<feature type="binding site" evidence="3">
    <location>
        <position position="171"/>
    </location>
    <ligand>
        <name>Mn(2+)</name>
        <dbReference type="ChEBI" id="CHEBI:29035"/>
        <label>1</label>
    </ligand>
</feature>
<feature type="binding site" evidence="3">
    <location>
        <position position="412"/>
    </location>
    <ligand>
        <name>Mn(2+)</name>
        <dbReference type="ChEBI" id="CHEBI:29035"/>
        <label>2</label>
    </ligand>
</feature>
<dbReference type="Gene3D" id="2.60.120.10">
    <property type="entry name" value="Jelly Rolls"/>
    <property type="match status" value="2"/>
</dbReference>
<comment type="cofactor">
    <cofactor evidence="3">
        <name>Mn(2+)</name>
        <dbReference type="ChEBI" id="CHEBI:29035"/>
    </cofactor>
    <text evidence="3">Binds 2 manganese ions per subunit.</text>
</comment>
<proteinExistence type="predicted"/>
<evidence type="ECO:0000256" key="4">
    <source>
        <dbReference type="SAM" id="SignalP"/>
    </source>
</evidence>
<dbReference type="CDD" id="cd20304">
    <property type="entry name" value="cupin_OxDC_N"/>
    <property type="match status" value="1"/>
</dbReference>